<dbReference type="InterPro" id="IPR050556">
    <property type="entry name" value="Type_II_TA_system_RNase"/>
</dbReference>
<name>A0A6G4QTW1_9CAUL</name>
<dbReference type="Gene3D" id="3.40.50.1010">
    <property type="entry name" value="5'-nuclease"/>
    <property type="match status" value="1"/>
</dbReference>
<feature type="domain" description="PIN" evidence="9">
    <location>
        <begin position="1"/>
        <end position="125"/>
    </location>
</feature>
<proteinExistence type="inferred from homology"/>
<keyword evidence="6 8" id="KW-0460">Magnesium</keyword>
<comment type="caution">
    <text evidence="10">The sequence shown here is derived from an EMBL/GenBank/DDBJ whole genome shotgun (WGS) entry which is preliminary data.</text>
</comment>
<dbReference type="GO" id="GO:0090729">
    <property type="term" value="F:toxin activity"/>
    <property type="evidence" value="ECO:0007669"/>
    <property type="project" value="UniProtKB-KW"/>
</dbReference>
<keyword evidence="5 8" id="KW-0378">Hydrolase</keyword>
<feature type="binding site" evidence="8">
    <location>
        <position position="100"/>
    </location>
    <ligand>
        <name>Mg(2+)</name>
        <dbReference type="ChEBI" id="CHEBI:18420"/>
    </ligand>
</feature>
<dbReference type="GO" id="GO:0004540">
    <property type="term" value="F:RNA nuclease activity"/>
    <property type="evidence" value="ECO:0007669"/>
    <property type="project" value="InterPro"/>
</dbReference>
<dbReference type="EC" id="3.1.-.-" evidence="8"/>
<dbReference type="InterPro" id="IPR002716">
    <property type="entry name" value="PIN_dom"/>
</dbReference>
<comment type="cofactor">
    <cofactor evidence="1 8">
        <name>Mg(2+)</name>
        <dbReference type="ChEBI" id="CHEBI:18420"/>
    </cofactor>
</comment>
<evidence type="ECO:0000256" key="3">
    <source>
        <dbReference type="ARBA" id="ARBA00022722"/>
    </source>
</evidence>
<feature type="binding site" evidence="8">
    <location>
        <position position="4"/>
    </location>
    <ligand>
        <name>Mg(2+)</name>
        <dbReference type="ChEBI" id="CHEBI:18420"/>
    </ligand>
</feature>
<sequence>MVVDTSAIYAILAGEPERERFSRVLATAGGAVVSTATLTECSAVLLSKQVGMAPLEVLEEFIQTYRLKVVPVDEAQWRLATEAMKQFGKGRHPARLNICDSFSYALAKSLNAPLLFKGDDFAHTDIRPAI</sequence>
<evidence type="ECO:0000256" key="4">
    <source>
        <dbReference type="ARBA" id="ARBA00022723"/>
    </source>
</evidence>
<dbReference type="Pfam" id="PF01850">
    <property type="entry name" value="PIN"/>
    <property type="match status" value="1"/>
</dbReference>
<organism evidence="10">
    <name type="scientific">Caulobacter sp. 602-2</name>
    <dbReference type="NCBI Taxonomy" id="2710887"/>
    <lineage>
        <taxon>Bacteria</taxon>
        <taxon>Pseudomonadati</taxon>
        <taxon>Pseudomonadota</taxon>
        <taxon>Alphaproteobacteria</taxon>
        <taxon>Caulobacterales</taxon>
        <taxon>Caulobacteraceae</taxon>
        <taxon>Caulobacter</taxon>
    </lineage>
</organism>
<keyword evidence="3 8" id="KW-0540">Nuclease</keyword>
<dbReference type="InterPro" id="IPR029060">
    <property type="entry name" value="PIN-like_dom_sf"/>
</dbReference>
<evidence type="ECO:0000313" key="10">
    <source>
        <dbReference type="EMBL" id="NGM48877.1"/>
    </source>
</evidence>
<protein>
    <recommendedName>
        <fullName evidence="8">Ribonuclease VapC</fullName>
        <shortName evidence="8">RNase VapC</shortName>
        <ecNumber evidence="8">3.1.-.-</ecNumber>
    </recommendedName>
    <alternativeName>
        <fullName evidence="8">Toxin VapC</fullName>
    </alternativeName>
</protein>
<keyword evidence="4 8" id="KW-0479">Metal-binding</keyword>
<evidence type="ECO:0000256" key="6">
    <source>
        <dbReference type="ARBA" id="ARBA00022842"/>
    </source>
</evidence>
<dbReference type="SUPFAM" id="SSF88723">
    <property type="entry name" value="PIN domain-like"/>
    <property type="match status" value="1"/>
</dbReference>
<evidence type="ECO:0000256" key="5">
    <source>
        <dbReference type="ARBA" id="ARBA00022801"/>
    </source>
</evidence>
<comment type="function">
    <text evidence="8">Toxic component of a toxin-antitoxin (TA) system. An RNase.</text>
</comment>
<reference evidence="10" key="1">
    <citation type="submission" date="2020-02" db="EMBL/GenBank/DDBJ databases">
        <authorList>
            <person name="Gao J."/>
            <person name="Sun J."/>
        </authorList>
    </citation>
    <scope>NUCLEOTIDE SEQUENCE</scope>
    <source>
        <strain evidence="10">602-2</strain>
    </source>
</reference>
<dbReference type="InterPro" id="IPR022907">
    <property type="entry name" value="VapC_family"/>
</dbReference>
<accession>A0A6G4QTW1</accession>
<dbReference type="PANTHER" id="PTHR33653:SF1">
    <property type="entry name" value="RIBONUCLEASE VAPC2"/>
    <property type="match status" value="1"/>
</dbReference>
<evidence type="ECO:0000256" key="7">
    <source>
        <dbReference type="ARBA" id="ARBA00038093"/>
    </source>
</evidence>
<dbReference type="RefSeq" id="WP_165256578.1">
    <property type="nucleotide sequence ID" value="NZ_JAAKGT010000002.1"/>
</dbReference>
<evidence type="ECO:0000256" key="1">
    <source>
        <dbReference type="ARBA" id="ARBA00001946"/>
    </source>
</evidence>
<keyword evidence="8" id="KW-0800">Toxin</keyword>
<comment type="similarity">
    <text evidence="7 8">Belongs to the PINc/VapC protein family.</text>
</comment>
<evidence type="ECO:0000256" key="8">
    <source>
        <dbReference type="HAMAP-Rule" id="MF_00265"/>
    </source>
</evidence>
<dbReference type="CDD" id="cd09871">
    <property type="entry name" value="PIN_MtVapC28-VapC30-like"/>
    <property type="match status" value="1"/>
</dbReference>
<dbReference type="HAMAP" id="MF_00265">
    <property type="entry name" value="VapC_Nob1"/>
    <property type="match status" value="1"/>
</dbReference>
<dbReference type="AlphaFoldDB" id="A0A6G4QTW1"/>
<dbReference type="GO" id="GO:0000287">
    <property type="term" value="F:magnesium ion binding"/>
    <property type="evidence" value="ECO:0007669"/>
    <property type="project" value="UniProtKB-UniRule"/>
</dbReference>
<dbReference type="PANTHER" id="PTHR33653">
    <property type="entry name" value="RIBONUCLEASE VAPC2"/>
    <property type="match status" value="1"/>
</dbReference>
<gene>
    <name evidence="8" type="primary">vapC</name>
    <name evidence="10" type="ORF">G5B46_04595</name>
</gene>
<evidence type="ECO:0000259" key="9">
    <source>
        <dbReference type="Pfam" id="PF01850"/>
    </source>
</evidence>
<dbReference type="EMBL" id="JAAKGT010000002">
    <property type="protein sequence ID" value="NGM48877.1"/>
    <property type="molecule type" value="Genomic_DNA"/>
</dbReference>
<keyword evidence="2 8" id="KW-1277">Toxin-antitoxin system</keyword>
<evidence type="ECO:0000256" key="2">
    <source>
        <dbReference type="ARBA" id="ARBA00022649"/>
    </source>
</evidence>
<dbReference type="GO" id="GO:0016787">
    <property type="term" value="F:hydrolase activity"/>
    <property type="evidence" value="ECO:0007669"/>
    <property type="project" value="UniProtKB-KW"/>
</dbReference>